<dbReference type="InterPro" id="IPR032710">
    <property type="entry name" value="NTF2-like_dom_sf"/>
</dbReference>
<comment type="caution">
    <text evidence="1">The sequence shown here is derived from an EMBL/GenBank/DDBJ whole genome shotgun (WGS) entry which is preliminary data.</text>
</comment>
<dbReference type="AlphaFoldDB" id="A0A7W6BU80"/>
<dbReference type="GO" id="GO:0030638">
    <property type="term" value="P:polyketide metabolic process"/>
    <property type="evidence" value="ECO:0007669"/>
    <property type="project" value="InterPro"/>
</dbReference>
<dbReference type="SUPFAM" id="SSF54427">
    <property type="entry name" value="NTF2-like"/>
    <property type="match status" value="1"/>
</dbReference>
<keyword evidence="2" id="KW-1185">Reference proteome</keyword>
<proteinExistence type="predicted"/>
<accession>A0A7W6BU80</accession>
<name>A0A7W6BU80_9HYPH</name>
<protein>
    <submittedName>
        <fullName evidence="1">Putative ester cyclase</fullName>
    </submittedName>
</protein>
<dbReference type="Gene3D" id="3.10.450.50">
    <property type="match status" value="1"/>
</dbReference>
<dbReference type="Proteomes" id="UP000531216">
    <property type="component" value="Unassembled WGS sequence"/>
</dbReference>
<dbReference type="InterPro" id="IPR009959">
    <property type="entry name" value="Cyclase_SnoaL-like"/>
</dbReference>
<evidence type="ECO:0000313" key="2">
    <source>
        <dbReference type="Proteomes" id="UP000531216"/>
    </source>
</evidence>
<gene>
    <name evidence="1" type="ORF">GGR05_003177</name>
</gene>
<dbReference type="Pfam" id="PF07366">
    <property type="entry name" value="SnoaL"/>
    <property type="match status" value="1"/>
</dbReference>
<organism evidence="1 2">
    <name type="scientific">Aureimonas phyllosphaerae</name>
    <dbReference type="NCBI Taxonomy" id="1166078"/>
    <lineage>
        <taxon>Bacteria</taxon>
        <taxon>Pseudomonadati</taxon>
        <taxon>Pseudomonadota</taxon>
        <taxon>Alphaproteobacteria</taxon>
        <taxon>Hyphomicrobiales</taxon>
        <taxon>Aurantimonadaceae</taxon>
        <taxon>Aureimonas</taxon>
    </lineage>
</organism>
<reference evidence="1 2" key="1">
    <citation type="submission" date="2020-08" db="EMBL/GenBank/DDBJ databases">
        <title>Genomic Encyclopedia of Type Strains, Phase IV (KMG-IV): sequencing the most valuable type-strain genomes for metagenomic binning, comparative biology and taxonomic classification.</title>
        <authorList>
            <person name="Goeker M."/>
        </authorList>
    </citation>
    <scope>NUCLEOTIDE SEQUENCE [LARGE SCALE GENOMIC DNA]</scope>
    <source>
        <strain evidence="1 2">DSM 25024</strain>
    </source>
</reference>
<sequence>MPVDPPMPDLYKGYIACLNARDWPSLGDFVADDIEHNGRALGLAGYREMLVKDHADIPDLAFRIETLVCEPPRVAARLRFDCHPRGAFLGLKVEGRRVSFAENVFYEFRGSKIHRVWSVVDKAAIEAQVDAASEDARR</sequence>
<evidence type="ECO:0000313" key="1">
    <source>
        <dbReference type="EMBL" id="MBB3937012.1"/>
    </source>
</evidence>
<dbReference type="EMBL" id="JACIDO010000006">
    <property type="protein sequence ID" value="MBB3937012.1"/>
    <property type="molecule type" value="Genomic_DNA"/>
</dbReference>